<evidence type="ECO:0000313" key="1">
    <source>
        <dbReference type="EMBL" id="KAF5610255.1"/>
    </source>
</evidence>
<dbReference type="AlphaFoldDB" id="A0A8H5Q624"/>
<sequence>MASEEPAPPKTMLLFSKKSPEEAAIFGLRGSDIQDLRAEPVSGPPATPDEWGFTSPTADGICKYCQLMLHPDPPQLIEHQPNVMHLINSGDTCSTCKWLEISIQRGATSVLAEFQRGNPELCDENNFSRPVTVELTKHEKYIMAVGWVGNRQLYTNGGIPLTISSPSRLGSLATRRFWIPHDELDESEPFKRQDTLKTWLKECESHEQCIESLPDTKAAKLPRRVLDLSGSVDIPSDPNDIKIKLRETEEGETGTYTAPSYC</sequence>
<proteinExistence type="predicted"/>
<accession>A0A8H5Q624</accession>
<protein>
    <submittedName>
        <fullName evidence="1">Tol</fullName>
    </submittedName>
</protein>
<evidence type="ECO:0000313" key="2">
    <source>
        <dbReference type="Proteomes" id="UP000547976"/>
    </source>
</evidence>
<dbReference type="OrthoDB" id="5347061at2759"/>
<name>A0A8H5Q624_GIBSU</name>
<gene>
    <name evidence="1" type="ORF">FSUBG_3488</name>
</gene>
<dbReference type="RefSeq" id="XP_036541139.1">
    <property type="nucleotide sequence ID" value="XM_036681373.1"/>
</dbReference>
<dbReference type="GeneID" id="59316091"/>
<comment type="caution">
    <text evidence="1">The sequence shown here is derived from an EMBL/GenBank/DDBJ whole genome shotgun (WGS) entry which is preliminary data.</text>
</comment>
<dbReference type="EMBL" id="JAAOAV010000029">
    <property type="protein sequence ID" value="KAF5610255.1"/>
    <property type="molecule type" value="Genomic_DNA"/>
</dbReference>
<organism evidence="1 2">
    <name type="scientific">Gibberella subglutinans</name>
    <name type="common">Fusarium subglutinans</name>
    <dbReference type="NCBI Taxonomy" id="42677"/>
    <lineage>
        <taxon>Eukaryota</taxon>
        <taxon>Fungi</taxon>
        <taxon>Dikarya</taxon>
        <taxon>Ascomycota</taxon>
        <taxon>Pezizomycotina</taxon>
        <taxon>Sordariomycetes</taxon>
        <taxon>Hypocreomycetidae</taxon>
        <taxon>Hypocreales</taxon>
        <taxon>Nectriaceae</taxon>
        <taxon>Fusarium</taxon>
        <taxon>Fusarium fujikuroi species complex</taxon>
    </lineage>
</organism>
<dbReference type="Proteomes" id="UP000547976">
    <property type="component" value="Unassembled WGS sequence"/>
</dbReference>
<keyword evidence="2" id="KW-1185">Reference proteome</keyword>
<reference evidence="1 2" key="1">
    <citation type="submission" date="2020-05" db="EMBL/GenBank/DDBJ databases">
        <title>Identification and distribution of gene clusters putatively required for synthesis of sphingolipid metabolism inhibitors in phylogenetically diverse species of the filamentous fungus Fusarium.</title>
        <authorList>
            <person name="Kim H.-S."/>
            <person name="Busman M."/>
            <person name="Brown D.W."/>
            <person name="Divon H."/>
            <person name="Uhlig S."/>
            <person name="Proctor R.H."/>
        </authorList>
    </citation>
    <scope>NUCLEOTIDE SEQUENCE [LARGE SCALE GENOMIC DNA]</scope>
    <source>
        <strain evidence="1 2">NRRL 66333</strain>
    </source>
</reference>